<dbReference type="Pfam" id="PF13439">
    <property type="entry name" value="Glyco_transf_4"/>
    <property type="match status" value="1"/>
</dbReference>
<dbReference type="PANTHER" id="PTHR12526">
    <property type="entry name" value="GLYCOSYLTRANSFERASE"/>
    <property type="match status" value="1"/>
</dbReference>
<feature type="domain" description="Glycosyltransferase subfamily 4-like N-terminal" evidence="2">
    <location>
        <begin position="13"/>
        <end position="173"/>
    </location>
</feature>
<dbReference type="InterPro" id="IPR001296">
    <property type="entry name" value="Glyco_trans_1"/>
</dbReference>
<dbReference type="EMBL" id="FTMD01000013">
    <property type="protein sequence ID" value="SIR34387.1"/>
    <property type="molecule type" value="Genomic_DNA"/>
</dbReference>
<evidence type="ECO:0000259" key="1">
    <source>
        <dbReference type="Pfam" id="PF00534"/>
    </source>
</evidence>
<gene>
    <name evidence="3" type="ORF">SAMN05421829_11397</name>
</gene>
<dbReference type="Pfam" id="PF00534">
    <property type="entry name" value="Glycos_transf_1"/>
    <property type="match status" value="1"/>
</dbReference>
<dbReference type="GO" id="GO:0016757">
    <property type="term" value="F:glycosyltransferase activity"/>
    <property type="evidence" value="ECO:0007669"/>
    <property type="project" value="InterPro"/>
</dbReference>
<dbReference type="SUPFAM" id="SSF53756">
    <property type="entry name" value="UDP-Glycosyltransferase/glycogen phosphorylase"/>
    <property type="match status" value="1"/>
</dbReference>
<reference evidence="4" key="1">
    <citation type="submission" date="2017-01" db="EMBL/GenBank/DDBJ databases">
        <authorList>
            <person name="Varghese N."/>
            <person name="Submissions S."/>
        </authorList>
    </citation>
    <scope>NUCLEOTIDE SEQUENCE [LARGE SCALE GENOMIC DNA]</scope>
    <source>
        <strain evidence="4">ATCC 51758</strain>
    </source>
</reference>
<dbReference type="Gene3D" id="3.40.50.2000">
    <property type="entry name" value="Glycogen Phosphorylase B"/>
    <property type="match status" value="2"/>
</dbReference>
<evidence type="ECO:0000313" key="3">
    <source>
        <dbReference type="EMBL" id="SIR34387.1"/>
    </source>
</evidence>
<keyword evidence="4" id="KW-1185">Reference proteome</keyword>
<name>A0A1N7A5K7_9RHOO</name>
<dbReference type="Proteomes" id="UP000186819">
    <property type="component" value="Unassembled WGS sequence"/>
</dbReference>
<dbReference type="PANTHER" id="PTHR12526:SF641">
    <property type="entry name" value="LIPOPOLYSACCHARIDE CORE BIOSYNTHESIS PROTEIN RFAG"/>
    <property type="match status" value="1"/>
</dbReference>
<keyword evidence="3" id="KW-0808">Transferase</keyword>
<sequence>MQLAFCLYKYFPFGGLQRDFLRIALTCQARGHDIRVYALEWQGEVPPGFELVRVPVKAFTNHRRYAKFTAWVQADLRRRPADRVVGFNKMPGLDVYYAADPCYEDKARRLRKPLYRYSPRYRHFSAYERAVFAPEVHTEILTISPAQQALFAQYYGTPQRRFHPLPPGIAPDRRAPANAAGIRAAFRREFRLADDDLLVVQIGSDFPRKGLDRTLAAIGALPEPLKRRTHLIALGADDPKPFLDQARTLGIAGRVSLPGGRNDVPRFLLGADLFMHPARHENTGTVLLEALVAGLPALVSGACGYAHYIAEADAGRVIAEPFDQGAMNAALAQMLGDDAARAQWQRNALAYADSHDLYSLPERAADVILGQRR</sequence>
<proteinExistence type="predicted"/>
<dbReference type="RefSeq" id="WP_076603526.1">
    <property type="nucleotide sequence ID" value="NZ_FTMD01000013.1"/>
</dbReference>
<protein>
    <submittedName>
        <fullName evidence="3">UDP-glucose:(Heptosyl)LPS alpha-1,3-glucosyltransferase</fullName>
    </submittedName>
</protein>
<accession>A0A1N7A5K7</accession>
<dbReference type="InterPro" id="IPR028098">
    <property type="entry name" value="Glyco_trans_4-like_N"/>
</dbReference>
<organism evidence="3 4">
    <name type="scientific">Aromatoleum tolulyticum</name>
    <dbReference type="NCBI Taxonomy" id="34027"/>
    <lineage>
        <taxon>Bacteria</taxon>
        <taxon>Pseudomonadati</taxon>
        <taxon>Pseudomonadota</taxon>
        <taxon>Betaproteobacteria</taxon>
        <taxon>Rhodocyclales</taxon>
        <taxon>Rhodocyclaceae</taxon>
        <taxon>Aromatoleum</taxon>
    </lineage>
</organism>
<dbReference type="CDD" id="cd03801">
    <property type="entry name" value="GT4_PimA-like"/>
    <property type="match status" value="1"/>
</dbReference>
<feature type="domain" description="Glycosyl transferase family 1" evidence="1">
    <location>
        <begin position="185"/>
        <end position="348"/>
    </location>
</feature>
<evidence type="ECO:0000313" key="4">
    <source>
        <dbReference type="Proteomes" id="UP000186819"/>
    </source>
</evidence>
<dbReference type="AlphaFoldDB" id="A0A1N7A5K7"/>
<dbReference type="STRING" id="34027.SAMN05421829_11397"/>
<dbReference type="OrthoDB" id="433681at2"/>
<evidence type="ECO:0000259" key="2">
    <source>
        <dbReference type="Pfam" id="PF13439"/>
    </source>
</evidence>